<protein>
    <submittedName>
        <fullName evidence="2">Glycosyl transferase, group 1</fullName>
    </submittedName>
</protein>
<dbReference type="PANTHER" id="PTHR45947:SF3">
    <property type="entry name" value="SULFOQUINOVOSYL TRANSFERASE SQD2"/>
    <property type="match status" value="1"/>
</dbReference>
<feature type="domain" description="Glycosyl transferase family 1" evidence="1">
    <location>
        <begin position="65"/>
        <end position="224"/>
    </location>
</feature>
<dbReference type="GO" id="GO:0016758">
    <property type="term" value="F:hexosyltransferase activity"/>
    <property type="evidence" value="ECO:0007669"/>
    <property type="project" value="TreeGrafter"/>
</dbReference>
<sequence>MNMSRSKKRIAWWLLGQRLTLTRADCFHATAESEYEDIRRLGFRQPVAIIPNGIDIPALPYSGSRRSDRRTLLFVSRVNPKKGVDTLLTAWGALAARYPEWDLAIVGPSDPPGYLDEMKALATRLGLVRVSFVDPLYGSAKSEAYWNADVFVLPTHSENFGLVIGEALAHGCPAITTREAPWAGLEAERCGWWIEDSLGALTAALDHAMSLDRDALAEMGARGRVWMERDFGWDGIAQQMASVYSWLLGRGDRPTCIVDL</sequence>
<evidence type="ECO:0000259" key="1">
    <source>
        <dbReference type="Pfam" id="PF00534"/>
    </source>
</evidence>
<dbReference type="Gene3D" id="3.40.50.2000">
    <property type="entry name" value="Glycogen Phosphorylase B"/>
    <property type="match status" value="2"/>
</dbReference>
<dbReference type="AlphaFoldDB" id="A0A380TK18"/>
<evidence type="ECO:0000313" key="2">
    <source>
        <dbReference type="EMBL" id="SUS07994.1"/>
    </source>
</evidence>
<dbReference type="InterPro" id="IPR050194">
    <property type="entry name" value="Glycosyltransferase_grp1"/>
</dbReference>
<proteinExistence type="predicted"/>
<dbReference type="SUPFAM" id="SSF53756">
    <property type="entry name" value="UDP-Glycosyltransferase/glycogen phosphorylase"/>
    <property type="match status" value="1"/>
</dbReference>
<organism evidence="2">
    <name type="scientific">metagenome</name>
    <dbReference type="NCBI Taxonomy" id="256318"/>
    <lineage>
        <taxon>unclassified sequences</taxon>
        <taxon>metagenomes</taxon>
    </lineage>
</organism>
<name>A0A380TK18_9ZZZZ</name>
<keyword evidence="2" id="KW-0808">Transferase</keyword>
<dbReference type="InterPro" id="IPR001296">
    <property type="entry name" value="Glyco_trans_1"/>
</dbReference>
<reference evidence="2" key="1">
    <citation type="submission" date="2018-07" db="EMBL/GenBank/DDBJ databases">
        <authorList>
            <person name="Quirk P.G."/>
            <person name="Krulwich T.A."/>
        </authorList>
    </citation>
    <scope>NUCLEOTIDE SEQUENCE</scope>
</reference>
<dbReference type="EMBL" id="UIDG01000501">
    <property type="protein sequence ID" value="SUS07994.1"/>
    <property type="molecule type" value="Genomic_DNA"/>
</dbReference>
<dbReference type="PANTHER" id="PTHR45947">
    <property type="entry name" value="SULFOQUINOVOSYL TRANSFERASE SQD2"/>
    <property type="match status" value="1"/>
</dbReference>
<dbReference type="Pfam" id="PF00534">
    <property type="entry name" value="Glycos_transf_1"/>
    <property type="match status" value="1"/>
</dbReference>
<accession>A0A380TK18</accession>
<gene>
    <name evidence="2" type="ORF">DF3PB_550016</name>
</gene>